<dbReference type="AlphaFoldDB" id="A0AAV5UBY8"/>
<name>A0AAV5UBY8_9BILA</name>
<reference evidence="2" key="1">
    <citation type="submission" date="2023-10" db="EMBL/GenBank/DDBJ databases">
        <title>Genome assembly of Pristionchus species.</title>
        <authorList>
            <person name="Yoshida K."/>
            <person name="Sommer R.J."/>
        </authorList>
    </citation>
    <scope>NUCLEOTIDE SEQUENCE</scope>
    <source>
        <strain evidence="2">RS0144</strain>
    </source>
</reference>
<gene>
    <name evidence="2" type="ORF">PENTCL1PPCAC_25849</name>
</gene>
<dbReference type="EMBL" id="BTSX01000006">
    <property type="protein sequence ID" value="GMT03675.1"/>
    <property type="molecule type" value="Genomic_DNA"/>
</dbReference>
<evidence type="ECO:0000313" key="2">
    <source>
        <dbReference type="EMBL" id="GMT03675.1"/>
    </source>
</evidence>
<organism evidence="2 3">
    <name type="scientific">Pristionchus entomophagus</name>
    <dbReference type="NCBI Taxonomy" id="358040"/>
    <lineage>
        <taxon>Eukaryota</taxon>
        <taxon>Metazoa</taxon>
        <taxon>Ecdysozoa</taxon>
        <taxon>Nematoda</taxon>
        <taxon>Chromadorea</taxon>
        <taxon>Rhabditida</taxon>
        <taxon>Rhabditina</taxon>
        <taxon>Diplogasteromorpha</taxon>
        <taxon>Diplogasteroidea</taxon>
        <taxon>Neodiplogasteridae</taxon>
        <taxon>Pristionchus</taxon>
    </lineage>
</organism>
<keyword evidence="3" id="KW-1185">Reference proteome</keyword>
<accession>A0AAV5UBY8</accession>
<proteinExistence type="predicted"/>
<dbReference type="Proteomes" id="UP001432027">
    <property type="component" value="Unassembled WGS sequence"/>
</dbReference>
<evidence type="ECO:0000313" key="3">
    <source>
        <dbReference type="Proteomes" id="UP001432027"/>
    </source>
</evidence>
<feature type="region of interest" description="Disordered" evidence="1">
    <location>
        <begin position="336"/>
        <end position="358"/>
    </location>
</feature>
<protein>
    <submittedName>
        <fullName evidence="2">Uncharacterized protein</fullName>
    </submittedName>
</protein>
<evidence type="ECO:0000256" key="1">
    <source>
        <dbReference type="SAM" id="MobiDB-lite"/>
    </source>
</evidence>
<feature type="non-terminal residue" evidence="2">
    <location>
        <position position="458"/>
    </location>
</feature>
<comment type="caution">
    <text evidence="2">The sequence shown here is derived from an EMBL/GenBank/DDBJ whole genome shotgun (WGS) entry which is preliminary data.</text>
</comment>
<sequence>MPLFEGSSAESSSSQEYEDFHFIKPPLGPLSAFDLFEDQVVFFEEKYNRLLVVNQVDQESIAYTIPSDYEFGKFYWAAVHFVDRRTVLCLLKHHSSRLFSLVTFRLNEKEKNCTFFDESLTDISIDGYQIWSQRAQQSHTFHYSFSSRKMRKKSAKEKKKLTKSVSDRTLFKNQMAQALEAESTAIETKSLQPIVMHRRTTSTESASATLDVPRLRSDDDTAATEVVMLEATVTDGRILHRVLSVGKKSVRVRLSGSGKRRALGDSVRIKQSTRLSAPPSPTFREHTTATTPPILIAGQAVFINKHSPSEALIIPVKEGITSSLLGALAERIRKPSSSRRISPTLHRLEGTPPPSSEGAVWSDFHVEEGRGACVAIQDENSSEVAMWTLLVTNDNPLRMEWRRETPLPISVMSERVSEMRLSMSPDNKACLRGNRFSSDTSDEVHPFCMTFDRIKLVV</sequence>